<evidence type="ECO:0000259" key="10">
    <source>
        <dbReference type="SMART" id="SM01217"/>
    </source>
</evidence>
<evidence type="ECO:0000256" key="5">
    <source>
        <dbReference type="ARBA" id="ARBA00031448"/>
    </source>
</evidence>
<comment type="similarity">
    <text evidence="1 8">Belongs to the glycosyl hydrolase 3 family.</text>
</comment>
<sequence length="764" mass="80292">MVNRRSVLVAGTLLAASARFPALAAAPSRQLTAAQESRIAALVAAMTLDEKLGQMTQIAGGRQIALNSRLDAAALDRVRAGQVGSFLHVAGAEPLLALQRVAVEESRLGIPLLFAMDVVHGYRTIFPVPLAMAASFDPDVARQASRVAAVESSVSGLHWTFAPMIDIARDARWGRVVEGAGEDPYLGARIAVAQIEGFQTADLDNPDAMLACAKHIGAYGAAIGGRDYDSAELSERTLRETYLAPFHAASHAGVGTMMTAFNDLAGVPTTGNADLVRGILRREWGYQGLVVSDWNAILELMAHGAAATPAEAAALALRASVDMDMTSDTYADHLGTAVAADPTLLPLVDEAVGRILAAKARLGLFDDPFRFGDAARERVVLGSAEHRAAARRAAQRSIVLLRNEGEVLPIAPGRRIALIGALADDASSTLGSWRARGRAEESVTLRQALGEAGNVDYISGAEPRSDDTSGIAAAVAAADRADVVVVALGEDYDYSGEARSRSDITLPGAQTALIEALRATGKPIVAVLMNGRPLALEDALADIPAVVETWFLGNESGHAIADVLLGRISPAGRLPMGIPRRSGQMPMFYAHPPTGRPANPDLAVDSARYRDVDIGPLFPFGHGLSYSRFAYSGLQVAAQDAGDAARYVVALNVRNTGTVAADEVVQLYVRAPVAGLARPVKELRGFARVPLAPGQSRRVTFMLGSDQFAHWDDGWKVAAGDVDIMVGSSSEDIRQTAMLTVPRSYALADGAMAGAALSTDVTIG</sequence>
<dbReference type="Pfam" id="PF01915">
    <property type="entry name" value="Glyco_hydro_3_C"/>
    <property type="match status" value="1"/>
</dbReference>
<dbReference type="FunFam" id="3.20.20.300:FF:000005">
    <property type="entry name" value="Periplasmic beta-glucosidase"/>
    <property type="match status" value="1"/>
</dbReference>
<proteinExistence type="inferred from homology"/>
<dbReference type="SUPFAM" id="SSF52279">
    <property type="entry name" value="Beta-D-glucan exohydrolase, C-terminal domain"/>
    <property type="match status" value="1"/>
</dbReference>
<dbReference type="Gene3D" id="3.20.20.300">
    <property type="entry name" value="Glycoside hydrolase, family 3, N-terminal domain"/>
    <property type="match status" value="1"/>
</dbReference>
<evidence type="ECO:0000256" key="2">
    <source>
        <dbReference type="ARBA" id="ARBA00022801"/>
    </source>
</evidence>
<dbReference type="GO" id="GO:0008422">
    <property type="term" value="F:beta-glucosidase activity"/>
    <property type="evidence" value="ECO:0007669"/>
    <property type="project" value="UniProtKB-ARBA"/>
</dbReference>
<dbReference type="InterPro" id="IPR026891">
    <property type="entry name" value="Fn3-like"/>
</dbReference>
<dbReference type="Gene3D" id="3.40.50.1700">
    <property type="entry name" value="Glycoside hydrolase family 3 C-terminal domain"/>
    <property type="match status" value="1"/>
</dbReference>
<evidence type="ECO:0000256" key="6">
    <source>
        <dbReference type="ARBA" id="ARBA00032194"/>
    </source>
</evidence>
<dbReference type="FunFam" id="2.60.40.10:FF:000495">
    <property type="entry name" value="Periplasmic beta-glucosidase"/>
    <property type="match status" value="1"/>
</dbReference>
<dbReference type="InterPro" id="IPR036881">
    <property type="entry name" value="Glyco_hydro_3_C_sf"/>
</dbReference>
<dbReference type="PROSITE" id="PS51318">
    <property type="entry name" value="TAT"/>
    <property type="match status" value="1"/>
</dbReference>
<evidence type="ECO:0000256" key="1">
    <source>
        <dbReference type="ARBA" id="ARBA00005336"/>
    </source>
</evidence>
<dbReference type="PANTHER" id="PTHR42715:SF10">
    <property type="entry name" value="BETA-GLUCOSIDASE"/>
    <property type="match status" value="1"/>
</dbReference>
<evidence type="ECO:0000256" key="3">
    <source>
        <dbReference type="ARBA" id="ARBA00023277"/>
    </source>
</evidence>
<keyword evidence="4 8" id="KW-0326">Glycosidase</keyword>
<dbReference type="AlphaFoldDB" id="A0A7G6VQC2"/>
<keyword evidence="3" id="KW-0119">Carbohydrate metabolism</keyword>
<dbReference type="SUPFAM" id="SSF51445">
    <property type="entry name" value="(Trans)glycosidases"/>
    <property type="match status" value="1"/>
</dbReference>
<evidence type="ECO:0000256" key="8">
    <source>
        <dbReference type="RuleBase" id="RU361161"/>
    </source>
</evidence>
<dbReference type="GO" id="GO:0005975">
    <property type="term" value="P:carbohydrate metabolic process"/>
    <property type="evidence" value="ECO:0007669"/>
    <property type="project" value="InterPro"/>
</dbReference>
<evidence type="ECO:0000313" key="12">
    <source>
        <dbReference type="Proteomes" id="UP000515297"/>
    </source>
</evidence>
<evidence type="ECO:0000256" key="7">
    <source>
        <dbReference type="ARBA" id="ARBA00032594"/>
    </source>
</evidence>
<dbReference type="InterPro" id="IPR013783">
    <property type="entry name" value="Ig-like_fold"/>
</dbReference>
<feature type="chain" id="PRO_5028944977" description="Beta-D-glucoside glucohydrolase" evidence="9">
    <location>
        <begin position="25"/>
        <end position="764"/>
    </location>
</feature>
<evidence type="ECO:0000313" key="11">
    <source>
        <dbReference type="EMBL" id="QNE03937.1"/>
    </source>
</evidence>
<dbReference type="Pfam" id="PF00933">
    <property type="entry name" value="Glyco_hydro_3"/>
    <property type="match status" value="1"/>
</dbReference>
<feature type="domain" description="Fibronectin type III-like" evidence="10">
    <location>
        <begin position="663"/>
        <end position="730"/>
    </location>
</feature>
<keyword evidence="2 8" id="KW-0378">Hydrolase</keyword>
<dbReference type="PANTHER" id="PTHR42715">
    <property type="entry name" value="BETA-GLUCOSIDASE"/>
    <property type="match status" value="1"/>
</dbReference>
<dbReference type="InterPro" id="IPR002772">
    <property type="entry name" value="Glyco_hydro_3_C"/>
</dbReference>
<dbReference type="InterPro" id="IPR019800">
    <property type="entry name" value="Glyco_hydro_3_AS"/>
</dbReference>
<evidence type="ECO:0000256" key="4">
    <source>
        <dbReference type="ARBA" id="ARBA00023295"/>
    </source>
</evidence>
<dbReference type="RefSeq" id="WP_185883249.1">
    <property type="nucleotide sequence ID" value="NZ_CP060052.1"/>
</dbReference>
<dbReference type="SMART" id="SM01217">
    <property type="entry name" value="Fn3_like"/>
    <property type="match status" value="1"/>
</dbReference>
<dbReference type="PRINTS" id="PR00133">
    <property type="entry name" value="GLHYDRLASE3"/>
</dbReference>
<gene>
    <name evidence="11" type="ORF">H4O24_07810</name>
</gene>
<dbReference type="Proteomes" id="UP000515297">
    <property type="component" value="Chromosome"/>
</dbReference>
<protein>
    <recommendedName>
        <fullName evidence="7">Beta-D-glucoside glucohydrolase</fullName>
    </recommendedName>
    <alternativeName>
        <fullName evidence="5">Cellobiase</fullName>
    </alternativeName>
    <alternativeName>
        <fullName evidence="6">Gentiobiase</fullName>
    </alternativeName>
</protein>
<dbReference type="InterPro" id="IPR050288">
    <property type="entry name" value="Cellulose_deg_GH3"/>
</dbReference>
<keyword evidence="9" id="KW-0732">Signal</keyword>
<organism evidence="11 12">
    <name type="scientific">Croceicoccus marinus</name>
    <dbReference type="NCBI Taxonomy" id="450378"/>
    <lineage>
        <taxon>Bacteria</taxon>
        <taxon>Pseudomonadati</taxon>
        <taxon>Pseudomonadota</taxon>
        <taxon>Alphaproteobacteria</taxon>
        <taxon>Sphingomonadales</taxon>
        <taxon>Erythrobacteraceae</taxon>
        <taxon>Croceicoccus</taxon>
    </lineage>
</organism>
<name>A0A7G6VQC2_9SPHN</name>
<evidence type="ECO:0000256" key="9">
    <source>
        <dbReference type="SAM" id="SignalP"/>
    </source>
</evidence>
<dbReference type="PROSITE" id="PS00775">
    <property type="entry name" value="GLYCOSYL_HYDROL_F3"/>
    <property type="match status" value="1"/>
</dbReference>
<dbReference type="Gene3D" id="2.60.40.10">
    <property type="entry name" value="Immunoglobulins"/>
    <property type="match status" value="1"/>
</dbReference>
<dbReference type="InterPro" id="IPR017853">
    <property type="entry name" value="GH"/>
</dbReference>
<accession>A0A7G6VQC2</accession>
<dbReference type="EMBL" id="CP060052">
    <property type="protein sequence ID" value="QNE03937.1"/>
    <property type="molecule type" value="Genomic_DNA"/>
</dbReference>
<dbReference type="InterPro" id="IPR036962">
    <property type="entry name" value="Glyco_hydro_3_N_sf"/>
</dbReference>
<reference evidence="11 12" key="1">
    <citation type="submission" date="2020-08" db="EMBL/GenBank/DDBJ databases">
        <authorList>
            <person name="Liu G."/>
            <person name="Sun C."/>
        </authorList>
    </citation>
    <scope>NUCLEOTIDE SEQUENCE [LARGE SCALE GENOMIC DNA]</scope>
    <source>
        <strain evidence="11 12">OT19</strain>
    </source>
</reference>
<dbReference type="Pfam" id="PF14310">
    <property type="entry name" value="Fn3-like"/>
    <property type="match status" value="1"/>
</dbReference>
<dbReference type="InterPro" id="IPR006311">
    <property type="entry name" value="TAT_signal"/>
</dbReference>
<dbReference type="InterPro" id="IPR001764">
    <property type="entry name" value="Glyco_hydro_3_N"/>
</dbReference>
<feature type="signal peptide" evidence="9">
    <location>
        <begin position="1"/>
        <end position="24"/>
    </location>
</feature>